<dbReference type="AlphaFoldDB" id="A0AAV9EIP9"/>
<evidence type="ECO:0000313" key="2">
    <source>
        <dbReference type="Proteomes" id="UP001180020"/>
    </source>
</evidence>
<name>A0AAV9EIP9_ACOCL</name>
<sequence>MGGRLKVMTHRNANLFEDGEGGFELAGGGELAEAVIREAAMRIGGPGGVWS</sequence>
<comment type="caution">
    <text evidence="1">The sequence shown here is derived from an EMBL/GenBank/DDBJ whole genome shotgun (WGS) entry which is preliminary data.</text>
</comment>
<reference evidence="1" key="1">
    <citation type="journal article" date="2023" name="Nat. Commun.">
        <title>Diploid and tetraploid genomes of Acorus and the evolution of monocots.</title>
        <authorList>
            <person name="Ma L."/>
            <person name="Liu K.W."/>
            <person name="Li Z."/>
            <person name="Hsiao Y.Y."/>
            <person name="Qi Y."/>
            <person name="Fu T."/>
            <person name="Tang G.D."/>
            <person name="Zhang D."/>
            <person name="Sun W.H."/>
            <person name="Liu D.K."/>
            <person name="Li Y."/>
            <person name="Chen G.Z."/>
            <person name="Liu X.D."/>
            <person name="Liao X.Y."/>
            <person name="Jiang Y.T."/>
            <person name="Yu X."/>
            <person name="Hao Y."/>
            <person name="Huang J."/>
            <person name="Zhao X.W."/>
            <person name="Ke S."/>
            <person name="Chen Y.Y."/>
            <person name="Wu W.L."/>
            <person name="Hsu J.L."/>
            <person name="Lin Y.F."/>
            <person name="Huang M.D."/>
            <person name="Li C.Y."/>
            <person name="Huang L."/>
            <person name="Wang Z.W."/>
            <person name="Zhao X."/>
            <person name="Zhong W.Y."/>
            <person name="Peng D.H."/>
            <person name="Ahmad S."/>
            <person name="Lan S."/>
            <person name="Zhang J.S."/>
            <person name="Tsai W.C."/>
            <person name="Van de Peer Y."/>
            <person name="Liu Z.J."/>
        </authorList>
    </citation>
    <scope>NUCLEOTIDE SEQUENCE</scope>
    <source>
        <strain evidence="1">CP</strain>
    </source>
</reference>
<dbReference type="Proteomes" id="UP001180020">
    <property type="component" value="Unassembled WGS sequence"/>
</dbReference>
<reference evidence="1" key="2">
    <citation type="submission" date="2023-06" db="EMBL/GenBank/DDBJ databases">
        <authorList>
            <person name="Ma L."/>
            <person name="Liu K.-W."/>
            <person name="Li Z."/>
            <person name="Hsiao Y.-Y."/>
            <person name="Qi Y."/>
            <person name="Fu T."/>
            <person name="Tang G."/>
            <person name="Zhang D."/>
            <person name="Sun W.-H."/>
            <person name="Liu D.-K."/>
            <person name="Li Y."/>
            <person name="Chen G.-Z."/>
            <person name="Liu X.-D."/>
            <person name="Liao X.-Y."/>
            <person name="Jiang Y.-T."/>
            <person name="Yu X."/>
            <person name="Hao Y."/>
            <person name="Huang J."/>
            <person name="Zhao X.-W."/>
            <person name="Ke S."/>
            <person name="Chen Y.-Y."/>
            <person name="Wu W.-L."/>
            <person name="Hsu J.-L."/>
            <person name="Lin Y.-F."/>
            <person name="Huang M.-D."/>
            <person name="Li C.-Y."/>
            <person name="Huang L."/>
            <person name="Wang Z.-W."/>
            <person name="Zhao X."/>
            <person name="Zhong W.-Y."/>
            <person name="Peng D.-H."/>
            <person name="Ahmad S."/>
            <person name="Lan S."/>
            <person name="Zhang J.-S."/>
            <person name="Tsai W.-C."/>
            <person name="Van De Peer Y."/>
            <person name="Liu Z.-J."/>
        </authorList>
    </citation>
    <scope>NUCLEOTIDE SEQUENCE</scope>
    <source>
        <strain evidence="1">CP</strain>
        <tissue evidence="1">Leaves</tissue>
    </source>
</reference>
<proteinExistence type="predicted"/>
<organism evidence="1 2">
    <name type="scientific">Acorus calamus</name>
    <name type="common">Sweet flag</name>
    <dbReference type="NCBI Taxonomy" id="4465"/>
    <lineage>
        <taxon>Eukaryota</taxon>
        <taxon>Viridiplantae</taxon>
        <taxon>Streptophyta</taxon>
        <taxon>Embryophyta</taxon>
        <taxon>Tracheophyta</taxon>
        <taxon>Spermatophyta</taxon>
        <taxon>Magnoliopsida</taxon>
        <taxon>Liliopsida</taxon>
        <taxon>Acoraceae</taxon>
        <taxon>Acorus</taxon>
    </lineage>
</organism>
<dbReference type="EMBL" id="JAUJYO010000006">
    <property type="protein sequence ID" value="KAK1313375.1"/>
    <property type="molecule type" value="Genomic_DNA"/>
</dbReference>
<evidence type="ECO:0000313" key="1">
    <source>
        <dbReference type="EMBL" id="KAK1313375.1"/>
    </source>
</evidence>
<keyword evidence="2" id="KW-1185">Reference proteome</keyword>
<gene>
    <name evidence="1" type="ORF">QJS10_CPA06g01387</name>
</gene>
<accession>A0AAV9EIP9</accession>
<protein>
    <submittedName>
        <fullName evidence="1">Uncharacterized protein</fullName>
    </submittedName>
</protein>